<dbReference type="PANTHER" id="PTHR11596">
    <property type="entry name" value="ALKALINE PHOSPHATASE"/>
    <property type="match status" value="1"/>
</dbReference>
<evidence type="ECO:0000313" key="14">
    <source>
        <dbReference type="RefSeq" id="XP_052748933.1"/>
    </source>
</evidence>
<name>A0ABM3MBY0_GALME</name>
<dbReference type="InterPro" id="IPR001952">
    <property type="entry name" value="Alkaline_phosphatase"/>
</dbReference>
<evidence type="ECO:0000256" key="10">
    <source>
        <dbReference type="RuleBase" id="RU003946"/>
    </source>
</evidence>
<gene>
    <name evidence="14" type="primary">LOC113517827</name>
</gene>
<keyword evidence="9 11" id="KW-0460">Magnesium</keyword>
<dbReference type="Gene3D" id="3.40.720.10">
    <property type="entry name" value="Alkaline Phosphatase, subunit A"/>
    <property type="match status" value="1"/>
</dbReference>
<keyword evidence="5" id="KW-0597">Phosphoprotein</keyword>
<protein>
    <recommendedName>
        <fullName evidence="4 11">Alkaline phosphatase</fullName>
        <ecNumber evidence="4 11">3.1.3.1</ecNumber>
    </recommendedName>
</protein>
<keyword evidence="12" id="KW-0732">Signal</keyword>
<feature type="chain" id="PRO_5047241244" description="Alkaline phosphatase" evidence="12">
    <location>
        <begin position="21"/>
        <end position="527"/>
    </location>
</feature>
<evidence type="ECO:0000256" key="5">
    <source>
        <dbReference type="ARBA" id="ARBA00022553"/>
    </source>
</evidence>
<evidence type="ECO:0000256" key="9">
    <source>
        <dbReference type="ARBA" id="ARBA00022842"/>
    </source>
</evidence>
<evidence type="ECO:0000256" key="12">
    <source>
        <dbReference type="SAM" id="SignalP"/>
    </source>
</evidence>
<dbReference type="Proteomes" id="UP001652740">
    <property type="component" value="Unplaced"/>
</dbReference>
<keyword evidence="6" id="KW-0479">Metal-binding</keyword>
<comment type="cofactor">
    <cofactor evidence="1">
        <name>Mg(2+)</name>
        <dbReference type="ChEBI" id="CHEBI:18420"/>
    </cofactor>
</comment>
<accession>A0ABM3MBY0</accession>
<dbReference type="SUPFAM" id="SSF53649">
    <property type="entry name" value="Alkaline phosphatase-like"/>
    <property type="match status" value="1"/>
</dbReference>
<keyword evidence="7 11" id="KW-0378">Hydrolase</keyword>
<evidence type="ECO:0000256" key="11">
    <source>
        <dbReference type="RuleBase" id="RU003947"/>
    </source>
</evidence>
<evidence type="ECO:0000256" key="4">
    <source>
        <dbReference type="ARBA" id="ARBA00012647"/>
    </source>
</evidence>
<feature type="signal peptide" evidence="12">
    <location>
        <begin position="1"/>
        <end position="20"/>
    </location>
</feature>
<reference evidence="14" key="1">
    <citation type="submission" date="2025-08" db="UniProtKB">
        <authorList>
            <consortium name="RefSeq"/>
        </authorList>
    </citation>
    <scope>IDENTIFICATION</scope>
    <source>
        <tissue evidence="14">Whole larvae</tissue>
    </source>
</reference>
<dbReference type="SMART" id="SM00098">
    <property type="entry name" value="alkPPc"/>
    <property type="match status" value="1"/>
</dbReference>
<evidence type="ECO:0000256" key="6">
    <source>
        <dbReference type="ARBA" id="ARBA00022723"/>
    </source>
</evidence>
<dbReference type="PROSITE" id="PS00123">
    <property type="entry name" value="ALKALINE_PHOSPHATASE"/>
    <property type="match status" value="1"/>
</dbReference>
<evidence type="ECO:0000256" key="1">
    <source>
        <dbReference type="ARBA" id="ARBA00001946"/>
    </source>
</evidence>
<evidence type="ECO:0000256" key="2">
    <source>
        <dbReference type="ARBA" id="ARBA00001947"/>
    </source>
</evidence>
<evidence type="ECO:0000256" key="7">
    <source>
        <dbReference type="ARBA" id="ARBA00022801"/>
    </source>
</evidence>
<evidence type="ECO:0000256" key="8">
    <source>
        <dbReference type="ARBA" id="ARBA00022833"/>
    </source>
</evidence>
<dbReference type="RefSeq" id="XP_052748933.1">
    <property type="nucleotide sequence ID" value="XM_052892973.1"/>
</dbReference>
<dbReference type="GeneID" id="113517827"/>
<comment type="cofactor">
    <cofactor evidence="2">
        <name>Zn(2+)</name>
        <dbReference type="ChEBI" id="CHEBI:29105"/>
    </cofactor>
</comment>
<dbReference type="InterPro" id="IPR017850">
    <property type="entry name" value="Alkaline_phosphatase_core_sf"/>
</dbReference>
<dbReference type="PANTHER" id="PTHR11596:SF5">
    <property type="entry name" value="ALKALINE PHOSPHATASE"/>
    <property type="match status" value="1"/>
</dbReference>
<dbReference type="EC" id="3.1.3.1" evidence="4 11"/>
<keyword evidence="8 11" id="KW-0862">Zinc</keyword>
<evidence type="ECO:0000256" key="3">
    <source>
        <dbReference type="ARBA" id="ARBA00005984"/>
    </source>
</evidence>
<keyword evidence="13" id="KW-1185">Reference proteome</keyword>
<dbReference type="CDD" id="cd16012">
    <property type="entry name" value="ALP"/>
    <property type="match status" value="1"/>
</dbReference>
<dbReference type="Pfam" id="PF00245">
    <property type="entry name" value="Alk_phosphatase"/>
    <property type="match status" value="1"/>
</dbReference>
<dbReference type="PRINTS" id="PR00113">
    <property type="entry name" value="ALKPHPHTASE"/>
</dbReference>
<proteinExistence type="inferred from homology"/>
<comment type="similarity">
    <text evidence="3 10">Belongs to the alkaline phosphatase family.</text>
</comment>
<dbReference type="InterPro" id="IPR018299">
    <property type="entry name" value="Alkaline_phosphatase_AS"/>
</dbReference>
<organism evidence="13 14">
    <name type="scientific">Galleria mellonella</name>
    <name type="common">Greater wax moth</name>
    <dbReference type="NCBI Taxonomy" id="7137"/>
    <lineage>
        <taxon>Eukaryota</taxon>
        <taxon>Metazoa</taxon>
        <taxon>Ecdysozoa</taxon>
        <taxon>Arthropoda</taxon>
        <taxon>Hexapoda</taxon>
        <taxon>Insecta</taxon>
        <taxon>Pterygota</taxon>
        <taxon>Neoptera</taxon>
        <taxon>Endopterygota</taxon>
        <taxon>Lepidoptera</taxon>
        <taxon>Glossata</taxon>
        <taxon>Ditrysia</taxon>
        <taxon>Pyraloidea</taxon>
        <taxon>Pyralidae</taxon>
        <taxon>Galleriinae</taxon>
        <taxon>Galleria</taxon>
    </lineage>
</organism>
<comment type="catalytic activity">
    <reaction evidence="11">
        <text>a phosphate monoester + H2O = an alcohol + phosphate</text>
        <dbReference type="Rhea" id="RHEA:15017"/>
        <dbReference type="ChEBI" id="CHEBI:15377"/>
        <dbReference type="ChEBI" id="CHEBI:30879"/>
        <dbReference type="ChEBI" id="CHEBI:43474"/>
        <dbReference type="ChEBI" id="CHEBI:67140"/>
        <dbReference type="EC" id="3.1.3.1"/>
    </reaction>
</comment>
<sequence length="527" mass="58468">MRSVLLVWCFLFTVRCSLRADQQYWKNLAKKELKEALEVKWNLERAKNVIIFIGDGMGPNTVTATRIYKGGESHRLIYENFPHVGLLKTYAADKMVPDSACTATALLCGIKANKDTVGVDARVKRKDCLSSLEPDARLKSLAAMALETGKSAGFVTTMRVTHATPSPLYAHSADRTWECDANLPPTAATCKDHARQLIEDWPGRDLNVILGGGRLSLVSSKSRNPNISATPDIPKNRWVCARKDGLNLIEEYMKNKETQGQKYAYVSNRRELQSFNANETDYLLGIFSDSHLDYEYERDKGPDGMPSISDMVVAAINVLKKNENGYFLMVEGGNIDMAHHRGRAKVAIEEAAAMEEAVKVAVDMTDEEDTLLIVTSDHTHTLNINGYPDRGSNIFGTAGASPHDGINYTTLAYSTGGPSSFKYYAYTDNQNRTTVMRQDPTQEETNSVYYTQNAGIILDENSHGGGDVIIYARGPHSHLFHNIHEQHYVYHAILYAAKMGPYASSNCCNSFISLAFVIILTVINIIV</sequence>
<evidence type="ECO:0000313" key="13">
    <source>
        <dbReference type="Proteomes" id="UP001652740"/>
    </source>
</evidence>